<feature type="transmembrane region" description="Helical" evidence="1">
    <location>
        <begin position="109"/>
        <end position="127"/>
    </location>
</feature>
<organism evidence="2">
    <name type="scientific">Oscillatoriales cyanobacterium SpSt-418</name>
    <dbReference type="NCBI Taxonomy" id="2282169"/>
    <lineage>
        <taxon>Bacteria</taxon>
        <taxon>Bacillati</taxon>
        <taxon>Cyanobacteriota</taxon>
        <taxon>Cyanophyceae</taxon>
        <taxon>Oscillatoriophycideae</taxon>
        <taxon>Oscillatoriales</taxon>
    </lineage>
</organism>
<evidence type="ECO:0000313" key="2">
    <source>
        <dbReference type="EMBL" id="HFM97563.1"/>
    </source>
</evidence>
<gene>
    <name evidence="2" type="ORF">ENR64_07305</name>
</gene>
<feature type="transmembrane region" description="Helical" evidence="1">
    <location>
        <begin position="181"/>
        <end position="200"/>
    </location>
</feature>
<feature type="transmembrane region" description="Helical" evidence="1">
    <location>
        <begin position="79"/>
        <end position="103"/>
    </location>
</feature>
<feature type="transmembrane region" description="Helical" evidence="1">
    <location>
        <begin position="47"/>
        <end position="72"/>
    </location>
</feature>
<evidence type="ECO:0000256" key="1">
    <source>
        <dbReference type="SAM" id="Phobius"/>
    </source>
</evidence>
<feature type="transmembrane region" description="Helical" evidence="1">
    <location>
        <begin position="7"/>
        <end position="27"/>
    </location>
</feature>
<sequence>MLLQTIFLALFSGAFGILLCFGGYRFFTVMLPIWAFFGGLWLGAKGVFILLGGGFLGTATGLTVGLVLGILMAIFSWQFYVFGLSLVGAIIGAWLGSGLMSYLGYETGIVHAFVALACAIALGILTYTQHWQDELITGLSAIAGANSIVLAILLLLGRVSITGVQGAGSAVSPILRDSPGWLFLWLGVAIAGIIVQRRTFRAVTFSNKEFFKYWS</sequence>
<name>A0A7C3KD82_9CYAN</name>
<protein>
    <recommendedName>
        <fullName evidence="3">DUF4203 domain-containing protein</fullName>
    </recommendedName>
</protein>
<proteinExistence type="predicted"/>
<keyword evidence="1" id="KW-0472">Membrane</keyword>
<accession>A0A7C3KD82</accession>
<keyword evidence="1" id="KW-0812">Transmembrane</keyword>
<reference evidence="2" key="1">
    <citation type="journal article" date="2020" name="mSystems">
        <title>Genome- and Community-Level Interaction Insights into Carbon Utilization and Element Cycling Functions of Hydrothermarchaeota in Hydrothermal Sediment.</title>
        <authorList>
            <person name="Zhou Z."/>
            <person name="Liu Y."/>
            <person name="Xu W."/>
            <person name="Pan J."/>
            <person name="Luo Z.H."/>
            <person name="Li M."/>
        </authorList>
    </citation>
    <scope>NUCLEOTIDE SEQUENCE [LARGE SCALE GENOMIC DNA]</scope>
    <source>
        <strain evidence="2">SpSt-418</strain>
    </source>
</reference>
<dbReference type="AlphaFoldDB" id="A0A7C3KD82"/>
<feature type="transmembrane region" description="Helical" evidence="1">
    <location>
        <begin position="139"/>
        <end position="161"/>
    </location>
</feature>
<comment type="caution">
    <text evidence="2">The sequence shown here is derived from an EMBL/GenBank/DDBJ whole genome shotgun (WGS) entry which is preliminary data.</text>
</comment>
<keyword evidence="1" id="KW-1133">Transmembrane helix</keyword>
<evidence type="ECO:0008006" key="3">
    <source>
        <dbReference type="Google" id="ProtNLM"/>
    </source>
</evidence>
<dbReference type="EMBL" id="DSRU01000093">
    <property type="protein sequence ID" value="HFM97563.1"/>
    <property type="molecule type" value="Genomic_DNA"/>
</dbReference>